<dbReference type="Gene3D" id="3.30.230.10">
    <property type="match status" value="1"/>
</dbReference>
<name>A0A8T8K318_9EURY</name>
<keyword evidence="4" id="KW-0067">ATP-binding</keyword>
<dbReference type="InterPro" id="IPR053442">
    <property type="entry name" value="Beta-RFA-P_synthase"/>
</dbReference>
<reference evidence="8" key="1">
    <citation type="submission" date="2020-07" db="EMBL/GenBank/DDBJ databases">
        <title>Methanobacterium. sp. MethCan genome.</title>
        <authorList>
            <person name="Postec A."/>
            <person name="Quemeneur M."/>
        </authorList>
    </citation>
    <scope>NUCLEOTIDE SEQUENCE</scope>
    <source>
        <strain evidence="8">MethCAN</strain>
    </source>
</reference>
<protein>
    <recommendedName>
        <fullName evidence="5">Beta-ribofuranosylaminobenzene 5'-phosphate synthase</fullName>
        <shortName evidence="5">Beta-RFA-P synthase</shortName>
        <ecNumber evidence="5">2.4.2.54</ecNumber>
    </recommendedName>
</protein>
<dbReference type="GO" id="GO:0008652">
    <property type="term" value="P:amino acid biosynthetic process"/>
    <property type="evidence" value="ECO:0007669"/>
    <property type="project" value="UniProtKB-KW"/>
</dbReference>
<keyword evidence="9" id="KW-1185">Reference proteome</keyword>
<comment type="pathway">
    <text evidence="5">Cofactor biosynthesis; 5,6,7,8-tetrahydromethanopterin biosynthesis.</text>
</comment>
<organism evidence="8 9">
    <name type="scientific">Methanobacterium alkalithermotolerans</name>
    <dbReference type="NCBI Taxonomy" id="2731220"/>
    <lineage>
        <taxon>Archaea</taxon>
        <taxon>Methanobacteriati</taxon>
        <taxon>Methanobacteriota</taxon>
        <taxon>Methanomada group</taxon>
        <taxon>Methanobacteria</taxon>
        <taxon>Methanobacteriales</taxon>
        <taxon>Methanobacteriaceae</taxon>
        <taxon>Methanobacterium</taxon>
    </lineage>
</organism>
<dbReference type="EC" id="2.4.2.54" evidence="5"/>
<dbReference type="NCBIfam" id="NF040726">
    <property type="entry name" value="BetaRFA-P_synth"/>
    <property type="match status" value="1"/>
</dbReference>
<keyword evidence="3" id="KW-0547">Nucleotide-binding</keyword>
<evidence type="ECO:0000256" key="2">
    <source>
        <dbReference type="ARBA" id="ARBA00022679"/>
    </source>
</evidence>
<dbReference type="Gene3D" id="3.30.70.890">
    <property type="entry name" value="GHMP kinase, C-terminal domain"/>
    <property type="match status" value="1"/>
</dbReference>
<dbReference type="GO" id="GO:0043793">
    <property type="term" value="F:beta-ribofuranosylaminobenzene 5'-phosphate synthase activity"/>
    <property type="evidence" value="ECO:0007669"/>
    <property type="project" value="UniProtKB-EC"/>
</dbReference>
<evidence type="ECO:0000256" key="5">
    <source>
        <dbReference type="PIRNR" id="PIRNR004884"/>
    </source>
</evidence>
<evidence type="ECO:0000256" key="4">
    <source>
        <dbReference type="ARBA" id="ARBA00022840"/>
    </source>
</evidence>
<dbReference type="Proteomes" id="UP000681041">
    <property type="component" value="Chromosome"/>
</dbReference>
<comment type="function">
    <text evidence="5">Catalyzes the condensation of 4-aminobenzoate (pABA) with 5-phospho-alpha-D-ribose 1-diphosphate (PRPP) to produce beta-ribofuranosylaminobenzene 5'-phosphate (beta-RFA-P).</text>
</comment>
<dbReference type="GO" id="GO:0005524">
    <property type="term" value="F:ATP binding"/>
    <property type="evidence" value="ECO:0007669"/>
    <property type="project" value="UniProtKB-UniRule"/>
</dbReference>
<accession>A0A8T8K318</accession>
<comment type="similarity">
    <text evidence="5">Belongs to the beta-RFA-P synthase family.</text>
</comment>
<dbReference type="PANTHER" id="PTHR20861">
    <property type="entry name" value="HOMOSERINE/4-DIPHOSPHOCYTIDYL-2-C-METHYL-D-ERYTHRITOL KINASE"/>
    <property type="match status" value="1"/>
</dbReference>
<dbReference type="GeneID" id="64819796"/>
<dbReference type="InterPro" id="IPR014721">
    <property type="entry name" value="Ribsml_uS5_D2-typ_fold_subgr"/>
</dbReference>
<evidence type="ECO:0000313" key="8">
    <source>
        <dbReference type="EMBL" id="QUH22896.1"/>
    </source>
</evidence>
<dbReference type="RefSeq" id="WP_211533842.1">
    <property type="nucleotide sequence ID" value="NZ_CP058560.1"/>
</dbReference>
<evidence type="ECO:0000313" key="9">
    <source>
        <dbReference type="Proteomes" id="UP000681041"/>
    </source>
</evidence>
<dbReference type="SUPFAM" id="SSF54211">
    <property type="entry name" value="Ribosomal protein S5 domain 2-like"/>
    <property type="match status" value="1"/>
</dbReference>
<dbReference type="InterPro" id="IPR006204">
    <property type="entry name" value="GHMP_kinase_N_dom"/>
</dbReference>
<evidence type="ECO:0000259" key="7">
    <source>
        <dbReference type="Pfam" id="PF08544"/>
    </source>
</evidence>
<sequence>MIIETHSRLHLTLIDLNGSRGRMDGGVGITIKDPQLVIKAQMIDQGIQVNFEDSKNLDSKLMEEYTQKIIKAASNTIQYFNLDGGFVFTVLKTYPAHSGLGSGTQISLATAKLITELHQLELETNKMGQVVGRGGTSGIGVGAFSHGGFIVDGGHKIKEKTGFLPSSASNASPPPLIARYDFPQDWKLVLAIPDTKEWVSGSKEVNIFQNYCPIPLREVETLSHIILMKMMPAVLEHDLDDFGEAINAIQNIGFKKIERKLQPNLISEIIESMLEAGAAGAGMSSFGPTTYAITDNNPGEIIKVIEDATEDMNCHIVVTQPQNTGSRMV</sequence>
<feature type="domain" description="GHMP kinase C-terminal" evidence="7">
    <location>
        <begin position="230"/>
        <end position="301"/>
    </location>
</feature>
<comment type="catalytic activity">
    <reaction evidence="5">
        <text>5-phospho-alpha-D-ribose 1-diphosphate + 4-hydroxybenzoate + H(+) = 4-(beta-D-ribofuranosyl)phenol 5'-phosphate + CO2 + diphosphate</text>
        <dbReference type="Rhea" id="RHEA:48556"/>
        <dbReference type="ChEBI" id="CHEBI:15378"/>
        <dbReference type="ChEBI" id="CHEBI:16526"/>
        <dbReference type="ChEBI" id="CHEBI:17879"/>
        <dbReference type="ChEBI" id="CHEBI:33019"/>
        <dbReference type="ChEBI" id="CHEBI:58017"/>
        <dbReference type="ChEBI" id="CHEBI:82767"/>
        <dbReference type="EC" id="2.4.2.54"/>
    </reaction>
</comment>
<dbReference type="InterPro" id="IPR004422">
    <property type="entry name" value="RFAP_synthase"/>
</dbReference>
<dbReference type="AlphaFoldDB" id="A0A8T8K318"/>
<dbReference type="InterPro" id="IPR020568">
    <property type="entry name" value="Ribosomal_Su5_D2-typ_SF"/>
</dbReference>
<comment type="subunit">
    <text evidence="5">Homodimer.</text>
</comment>
<proteinExistence type="inferred from homology"/>
<dbReference type="InterPro" id="IPR036554">
    <property type="entry name" value="GHMP_kinase_C_sf"/>
</dbReference>
<dbReference type="OrthoDB" id="85156at2157"/>
<dbReference type="KEGG" id="meme:HYG87_03485"/>
<dbReference type="PANTHER" id="PTHR20861:SF6">
    <property type="entry name" value="BETA-RIBOFURANOSYLPHENOL 5'-PHOSPHATE SYNTHASE"/>
    <property type="match status" value="1"/>
</dbReference>
<dbReference type="InterPro" id="IPR013750">
    <property type="entry name" value="GHMP_kinase_C_dom"/>
</dbReference>
<evidence type="ECO:0000256" key="1">
    <source>
        <dbReference type="ARBA" id="ARBA00022605"/>
    </source>
</evidence>
<feature type="domain" description="GHMP kinase N-terminal" evidence="6">
    <location>
        <begin position="69"/>
        <end position="148"/>
    </location>
</feature>
<dbReference type="Pfam" id="PF00288">
    <property type="entry name" value="GHMP_kinases_N"/>
    <property type="match status" value="1"/>
</dbReference>
<keyword evidence="2 5" id="KW-0808">Transferase</keyword>
<evidence type="ECO:0000256" key="3">
    <source>
        <dbReference type="ARBA" id="ARBA00022741"/>
    </source>
</evidence>
<dbReference type="EMBL" id="CP058560">
    <property type="protein sequence ID" value="QUH22896.1"/>
    <property type="molecule type" value="Genomic_DNA"/>
</dbReference>
<evidence type="ECO:0000259" key="6">
    <source>
        <dbReference type="Pfam" id="PF00288"/>
    </source>
</evidence>
<keyword evidence="5" id="KW-0328">Glycosyltransferase</keyword>
<dbReference type="NCBIfam" id="TIGR00144">
    <property type="entry name" value="beta_RFAP_syn"/>
    <property type="match status" value="1"/>
</dbReference>
<gene>
    <name evidence="8" type="ORF">HYG87_03485</name>
</gene>
<dbReference type="SUPFAM" id="SSF55060">
    <property type="entry name" value="GHMP Kinase, C-terminal domain"/>
    <property type="match status" value="1"/>
</dbReference>
<dbReference type="Pfam" id="PF08544">
    <property type="entry name" value="GHMP_kinases_C"/>
    <property type="match status" value="1"/>
</dbReference>
<dbReference type="PIRSF" id="PIRSF004884">
    <property type="entry name" value="Sugar_kin_arch"/>
    <property type="match status" value="1"/>
</dbReference>
<keyword evidence="1" id="KW-0028">Amino-acid biosynthesis</keyword>